<dbReference type="InterPro" id="IPR023214">
    <property type="entry name" value="HAD_sf"/>
</dbReference>
<name>A0A2A6CQV6_PRIPA</name>
<dbReference type="Pfam" id="PF00122">
    <property type="entry name" value="E1-E2_ATPase"/>
    <property type="match status" value="1"/>
</dbReference>
<dbReference type="SUPFAM" id="SSF55008">
    <property type="entry name" value="HMA, heavy metal-associated domain"/>
    <property type="match status" value="4"/>
</dbReference>
<dbReference type="Pfam" id="PF08737">
    <property type="entry name" value="Rgp1"/>
    <property type="match status" value="1"/>
</dbReference>
<evidence type="ECO:0000256" key="4">
    <source>
        <dbReference type="ARBA" id="ARBA00022692"/>
    </source>
</evidence>
<keyword evidence="9 15" id="KW-0067">ATP-binding</keyword>
<dbReference type="GO" id="GO:0055085">
    <property type="term" value="P:transmembrane transport"/>
    <property type="evidence" value="ECO:0000318"/>
    <property type="project" value="GO_Central"/>
</dbReference>
<dbReference type="SUPFAM" id="SSF81653">
    <property type="entry name" value="Calcium ATPase, transduction domain A"/>
    <property type="match status" value="1"/>
</dbReference>
<dbReference type="InterPro" id="IPR017969">
    <property type="entry name" value="Heavy-metal-associated_CS"/>
</dbReference>
<evidence type="ECO:0000256" key="8">
    <source>
        <dbReference type="ARBA" id="ARBA00022796"/>
    </source>
</evidence>
<feature type="transmembrane region" description="Helical" evidence="15">
    <location>
        <begin position="741"/>
        <end position="764"/>
    </location>
</feature>
<dbReference type="InterPro" id="IPR014848">
    <property type="entry name" value="Rgp1"/>
</dbReference>
<keyword evidence="8" id="KW-0187">Copper transport</keyword>
<comment type="similarity">
    <text evidence="15">Belongs to the cation transport ATPase (P-type) (TC 3.A.3) family. Type IB subfamily.</text>
</comment>
<evidence type="ECO:0000313" key="16">
    <source>
        <dbReference type="EnsemblMetazoa" id="PPA25397.1"/>
    </source>
</evidence>
<evidence type="ECO:0000256" key="10">
    <source>
        <dbReference type="ARBA" id="ARBA00022967"/>
    </source>
</evidence>
<accession>A0A2A6CQV6</accession>
<dbReference type="Pfam" id="PF00702">
    <property type="entry name" value="Hydrolase"/>
    <property type="match status" value="1"/>
</dbReference>
<keyword evidence="14 15" id="KW-0472">Membrane</keyword>
<keyword evidence="3" id="KW-0813">Transport</keyword>
<dbReference type="EC" id="7.2.2.8" evidence="2"/>
<keyword evidence="12" id="KW-0186">Copper</keyword>
<evidence type="ECO:0000256" key="12">
    <source>
        <dbReference type="ARBA" id="ARBA00023008"/>
    </source>
</evidence>
<evidence type="ECO:0000256" key="1">
    <source>
        <dbReference type="ARBA" id="ARBA00004166"/>
    </source>
</evidence>
<feature type="transmembrane region" description="Helical" evidence="15">
    <location>
        <begin position="785"/>
        <end position="808"/>
    </location>
</feature>
<dbReference type="InterPro" id="IPR008250">
    <property type="entry name" value="ATPase_P-typ_transduc_dom_A_sf"/>
</dbReference>
<dbReference type="InterPro" id="IPR006121">
    <property type="entry name" value="HMA_dom"/>
</dbReference>
<dbReference type="SFLD" id="SFLDS00003">
    <property type="entry name" value="Haloacid_Dehalogenase"/>
    <property type="match status" value="1"/>
</dbReference>
<dbReference type="GO" id="GO:0016887">
    <property type="term" value="F:ATP hydrolysis activity"/>
    <property type="evidence" value="ECO:0007669"/>
    <property type="project" value="InterPro"/>
</dbReference>
<feature type="transmembrane region" description="Helical" evidence="15">
    <location>
        <begin position="974"/>
        <end position="999"/>
    </location>
</feature>
<dbReference type="InterPro" id="IPR001757">
    <property type="entry name" value="P_typ_ATPase"/>
</dbReference>
<evidence type="ECO:0000256" key="14">
    <source>
        <dbReference type="ARBA" id="ARBA00023136"/>
    </source>
</evidence>
<keyword evidence="5 15" id="KW-0479">Metal-binding</keyword>
<dbReference type="InterPro" id="IPR036412">
    <property type="entry name" value="HAD-like_sf"/>
</dbReference>
<dbReference type="InterPro" id="IPR036163">
    <property type="entry name" value="HMA_dom_sf"/>
</dbReference>
<keyword evidence="13" id="KW-0406">Ion transport</keyword>
<dbReference type="Gene3D" id="3.30.70.100">
    <property type="match status" value="4"/>
</dbReference>
<evidence type="ECO:0000256" key="5">
    <source>
        <dbReference type="ARBA" id="ARBA00022723"/>
    </source>
</evidence>
<feature type="transmembrane region" description="Helical" evidence="15">
    <location>
        <begin position="565"/>
        <end position="583"/>
    </location>
</feature>
<feature type="transmembrane region" description="Helical" evidence="15">
    <location>
        <begin position="814"/>
        <end position="834"/>
    </location>
</feature>
<dbReference type="SFLD" id="SFLDG00002">
    <property type="entry name" value="C1.7:_P-type_atpase_like"/>
    <property type="match status" value="1"/>
</dbReference>
<dbReference type="PANTHER" id="PTHR46594:SF4">
    <property type="entry name" value="P-TYPE CATION-TRANSPORTING ATPASE"/>
    <property type="match status" value="1"/>
</dbReference>
<evidence type="ECO:0000256" key="15">
    <source>
        <dbReference type="RuleBase" id="RU362081"/>
    </source>
</evidence>
<dbReference type="Gene3D" id="2.70.150.10">
    <property type="entry name" value="Calcium-transporting ATPase, cytoplasmic transduction domain A"/>
    <property type="match status" value="1"/>
</dbReference>
<dbReference type="Proteomes" id="UP000005239">
    <property type="component" value="Unassembled WGS sequence"/>
</dbReference>
<dbReference type="InterPro" id="IPR044492">
    <property type="entry name" value="P_typ_ATPase_HD_dom"/>
</dbReference>
<dbReference type="SUPFAM" id="SSF81665">
    <property type="entry name" value="Calcium ATPase, transmembrane domain M"/>
    <property type="match status" value="1"/>
</dbReference>
<dbReference type="InterPro" id="IPR018303">
    <property type="entry name" value="ATPase_P-typ_P_site"/>
</dbReference>
<keyword evidence="4 15" id="KW-0812">Transmembrane</keyword>
<dbReference type="InterPro" id="IPR023298">
    <property type="entry name" value="ATPase_P-typ_TM_dom_sf"/>
</dbReference>
<dbReference type="PROSITE" id="PS01047">
    <property type="entry name" value="HMA_1"/>
    <property type="match status" value="2"/>
</dbReference>
<evidence type="ECO:0000256" key="2">
    <source>
        <dbReference type="ARBA" id="ARBA00012517"/>
    </source>
</evidence>
<keyword evidence="6" id="KW-0677">Repeat</keyword>
<evidence type="ECO:0000256" key="3">
    <source>
        <dbReference type="ARBA" id="ARBA00022448"/>
    </source>
</evidence>
<evidence type="ECO:0000256" key="13">
    <source>
        <dbReference type="ARBA" id="ARBA00023065"/>
    </source>
</evidence>
<dbReference type="FunFam" id="3.30.70.100:FF:000001">
    <property type="entry name" value="ATPase copper transporting beta"/>
    <property type="match status" value="2"/>
</dbReference>
<dbReference type="SFLD" id="SFLDF00027">
    <property type="entry name" value="p-type_atpase"/>
    <property type="match status" value="1"/>
</dbReference>
<keyword evidence="11 15" id="KW-1133">Transmembrane helix</keyword>
<dbReference type="Gene3D" id="3.40.1110.10">
    <property type="entry name" value="Calcium-transporting ATPase, cytoplasmic domain N"/>
    <property type="match status" value="1"/>
</dbReference>
<dbReference type="NCBIfam" id="TIGR01494">
    <property type="entry name" value="ATPase_P-type"/>
    <property type="match status" value="2"/>
</dbReference>
<comment type="subcellular location">
    <subcellularLocation>
        <location evidence="1">Golgi apparatus</location>
        <location evidence="1">trans-Golgi network membrane</location>
        <topology evidence="1">Multi-pass membrane protein</topology>
    </subcellularLocation>
    <subcellularLocation>
        <location evidence="15">Membrane</location>
    </subcellularLocation>
</comment>
<feature type="transmembrane region" description="Helical" evidence="15">
    <location>
        <begin position="708"/>
        <end position="729"/>
    </location>
</feature>
<dbReference type="InterPro" id="IPR006122">
    <property type="entry name" value="HMA_Cu_ion-bd"/>
</dbReference>
<feature type="transmembrane region" description="Helical" evidence="15">
    <location>
        <begin position="1382"/>
        <end position="1404"/>
    </location>
</feature>
<feature type="transmembrane region" description="Helical" evidence="15">
    <location>
        <begin position="1410"/>
        <end position="1430"/>
    </location>
</feature>
<dbReference type="PANTHER" id="PTHR46594">
    <property type="entry name" value="P-TYPE CATION-TRANSPORTING ATPASE"/>
    <property type="match status" value="1"/>
</dbReference>
<dbReference type="PRINTS" id="PR00119">
    <property type="entry name" value="CATATPASE"/>
</dbReference>
<dbReference type="CDD" id="cd02094">
    <property type="entry name" value="P-type_ATPase_Cu-like"/>
    <property type="match status" value="1"/>
</dbReference>
<evidence type="ECO:0000256" key="9">
    <source>
        <dbReference type="ARBA" id="ARBA00022840"/>
    </source>
</evidence>
<dbReference type="Pfam" id="PF00403">
    <property type="entry name" value="HMA"/>
    <property type="match status" value="4"/>
</dbReference>
<dbReference type="InterPro" id="IPR027256">
    <property type="entry name" value="P-typ_ATPase_IB"/>
</dbReference>
<keyword evidence="10" id="KW-1278">Translocase</keyword>
<evidence type="ECO:0000256" key="6">
    <source>
        <dbReference type="ARBA" id="ARBA00022737"/>
    </source>
</evidence>
<dbReference type="GO" id="GO:0008551">
    <property type="term" value="F:P-type cadmium transporter activity"/>
    <property type="evidence" value="ECO:0000318"/>
    <property type="project" value="GO_Central"/>
</dbReference>
<feature type="transmembrane region" description="Helical" evidence="15">
    <location>
        <begin position="1011"/>
        <end position="1035"/>
    </location>
</feature>
<evidence type="ECO:0000256" key="7">
    <source>
        <dbReference type="ARBA" id="ARBA00022741"/>
    </source>
</evidence>
<keyword evidence="7 15" id="KW-0547">Nucleotide-binding</keyword>
<keyword evidence="17" id="KW-1185">Reference proteome</keyword>
<evidence type="ECO:0000313" key="17">
    <source>
        <dbReference type="Proteomes" id="UP000005239"/>
    </source>
</evidence>
<dbReference type="SUPFAM" id="SSF56784">
    <property type="entry name" value="HAD-like"/>
    <property type="match status" value="1"/>
</dbReference>
<dbReference type="Gene3D" id="3.40.50.1000">
    <property type="entry name" value="HAD superfamily/HAD-like"/>
    <property type="match status" value="2"/>
</dbReference>
<dbReference type="PRINTS" id="PR00942">
    <property type="entry name" value="CUATPASEI"/>
</dbReference>
<dbReference type="EnsemblMetazoa" id="PPA25397.1">
    <property type="protein sequence ID" value="PPA25397.1"/>
    <property type="gene ID" value="WBGene00114951"/>
</dbReference>
<dbReference type="PROSITE" id="PS50846">
    <property type="entry name" value="HMA_2"/>
    <property type="match status" value="4"/>
</dbReference>
<dbReference type="Gene3D" id="1.20.1110.10">
    <property type="entry name" value="Calcium-transporting ATPase, transmembrane domain"/>
    <property type="match status" value="1"/>
</dbReference>
<dbReference type="GO" id="GO:0005507">
    <property type="term" value="F:copper ion binding"/>
    <property type="evidence" value="ECO:0000318"/>
    <property type="project" value="GO_Central"/>
</dbReference>
<evidence type="ECO:0000256" key="11">
    <source>
        <dbReference type="ARBA" id="ARBA00022989"/>
    </source>
</evidence>
<dbReference type="InterPro" id="IPR023299">
    <property type="entry name" value="ATPase_P-typ_cyto_dom_N"/>
</dbReference>
<dbReference type="NCBIfam" id="TIGR01525">
    <property type="entry name" value="ATPase-IB_hvy"/>
    <property type="match status" value="1"/>
</dbReference>
<dbReference type="FunFam" id="2.70.150.10:FF:000002">
    <property type="entry name" value="Copper-transporting ATPase 1, putative"/>
    <property type="match status" value="1"/>
</dbReference>
<protein>
    <recommendedName>
        <fullName evidence="2">P-type Cu(+) transporter</fullName>
        <ecNumber evidence="2">7.2.2.8</ecNumber>
    </recommendedName>
</protein>
<dbReference type="GO" id="GO:0005524">
    <property type="term" value="F:ATP binding"/>
    <property type="evidence" value="ECO:0007669"/>
    <property type="project" value="UniProtKB-UniRule"/>
</dbReference>
<dbReference type="CDD" id="cd00371">
    <property type="entry name" value="HMA"/>
    <property type="match status" value="4"/>
</dbReference>
<reference evidence="16" key="2">
    <citation type="submission" date="2022-06" db="UniProtKB">
        <authorList>
            <consortium name="EnsemblMetazoa"/>
        </authorList>
    </citation>
    <scope>IDENTIFICATION</scope>
    <source>
        <strain evidence="16">PS312</strain>
    </source>
</reference>
<dbReference type="FunFam" id="3.30.70.100:FF:000043">
    <property type="entry name" value="Copper-transporting ATPase 2"/>
    <property type="match status" value="1"/>
</dbReference>
<proteinExistence type="inferred from homology"/>
<dbReference type="NCBIfam" id="TIGR00003">
    <property type="entry name" value="copper ion binding protein"/>
    <property type="match status" value="3"/>
</dbReference>
<dbReference type="InterPro" id="IPR059000">
    <property type="entry name" value="ATPase_P-type_domA"/>
</dbReference>
<sequence length="1516" mass="165776">MSLNVSVALDRKSSIYLTGETISIEVHLENGGRNREILAWGSVQLTCDRTFGRRKTLEGTTSTSISKGAFNVFSSVPQVIFCDVDLLPGQSKTFTCKITIPLNGIPPSFKGHYIRYVNRITLAVARIRSTVRMLHLPLRILSSVGIDSKSSRPSDPFLAQTTREPTISELHTVGVDEITAPRKPLIFSLTNERGKLSFVGASLRTIQFTARLETMENLQDGKNGDTENEPNISHICKDERECSSLKETSFRLPIPMHISPSFATLNVNFKWRLRFEFTISDQFDLELHDELDNLHQGKVSVEGMTCMSCVNHIQDTIGAKEGILNCTVSLQEKTATVIFDGSLWNGESVAEAIDDMGFESKLISTKETTMEEANKKHEKRRTRVSIKGMTCNSCVQSIQEKMKGVSGVISIQVDLKKEEGEIIYENPPLTGDKVVQEIDDCGFEVSLVSDEVCVDMPSSSFSLPQPQVKISNGRTAQKEKNPKVSVRVNSVKYDKYSASDDSSEKCSIAINGMTCASCVRSIETKIGKLNGVNSIVVALIAAKAEIVYDPSVINVSSLVDAINDLGYSFVYLFLILFFYCSSYPRNSFNFLLWYICITEQFSWNMADRPTPIFILFYVYQIWHVGGLDSESAVNRLESHIMARKGVESCSASIANSILTVEYSAHSVGPRDIMSTVESLGFTAELATKEDQVKRLDHSEEVAKWWNTFLWSLACGIPVMLVMIVFHWILHTPMHPERQTPIFSPALSLDNLILLVLCTPVQLWCGRHFYSAAWKAMKHGAMNMDVLIVLATSIAFIYSVGVLMAALILNWPSSPMTFFDVTPMLIVFIALGRYLEHKAKGKTSEALSRLMSLQAKEATIVTLDANGREESERGICIELVQRGDIIKVLGGSKIPVDGVVIQGHSSVDESFITGESMPIVKKKGDSVVGGSLNTKGTILIQATHVGNESTLAQIVKLVEEAQTNKAPIQQLADKIAGMFVPLVIGVSIVTLIAWILIGYFDESIEGDSRAEMIIRVALEASITVLAIACPCSLGLATPTAVMVATGMGATNGILIKGGEPLERVHKVTTVVFDKTGTITEGKPRVISMVSLKSTTSLPLPTLMSIIGSAESFSEHPIGSAITAFTQSYLGTEQKATVSKFHVSPGNGISCRVEGARQVSITNGILPSPSLKEGECTTLAPQDVVYIQAEKNNVNWVESKDSFDVLIGNERLLERRGVIINEKTKELLMKEREQARISVVVAIEEDIVAIVSIADKVKKEASLAVFSLRQRGKRVILLTGDNATTAEATARQVGISEVFAQVLPNQKQAKVESLQDEGESVAMVGDGVNDSPALASAHVGIAIAAGSEVAIESARIVLVRSDLLDVVAAMDLSEETTKRIRMNFLFAIIYNVIGIPIAAGIFRPIGFYLQPWMAAAAMALSSVSVVTSSLLLKRWKKPTFHSLSTPSFKKFVSLELATGRFPVHVNEGVDGLSRGKKYESSLSLVSSKFSSFLGSTSSLRKQSKIIDDSDDKEKLLVV</sequence>
<dbReference type="GO" id="GO:0005886">
    <property type="term" value="C:plasma membrane"/>
    <property type="evidence" value="ECO:0000318"/>
    <property type="project" value="GO_Central"/>
</dbReference>
<accession>A0A8R1UHH2</accession>
<dbReference type="GO" id="GO:0005802">
    <property type="term" value="C:trans-Golgi network"/>
    <property type="evidence" value="ECO:0007669"/>
    <property type="project" value="UniProtKB-ARBA"/>
</dbReference>
<dbReference type="GO" id="GO:0140581">
    <property type="term" value="F:P-type monovalent copper transporter activity"/>
    <property type="evidence" value="ECO:0007669"/>
    <property type="project" value="UniProtKB-EC"/>
</dbReference>
<dbReference type="GO" id="GO:0010273">
    <property type="term" value="P:detoxification of copper ion"/>
    <property type="evidence" value="ECO:0000318"/>
    <property type="project" value="GO_Central"/>
</dbReference>
<gene>
    <name evidence="16" type="primary">WBGene00114951</name>
</gene>
<reference evidence="17" key="1">
    <citation type="journal article" date="2008" name="Nat. Genet.">
        <title>The Pristionchus pacificus genome provides a unique perspective on nematode lifestyle and parasitism.</title>
        <authorList>
            <person name="Dieterich C."/>
            <person name="Clifton S.W."/>
            <person name="Schuster L.N."/>
            <person name="Chinwalla A."/>
            <person name="Delehaunty K."/>
            <person name="Dinkelacker I."/>
            <person name="Fulton L."/>
            <person name="Fulton R."/>
            <person name="Godfrey J."/>
            <person name="Minx P."/>
            <person name="Mitreva M."/>
            <person name="Roeseler W."/>
            <person name="Tian H."/>
            <person name="Witte H."/>
            <person name="Yang S.P."/>
            <person name="Wilson R.K."/>
            <person name="Sommer R.J."/>
        </authorList>
    </citation>
    <scope>NUCLEOTIDE SEQUENCE [LARGE SCALE GENOMIC DNA]</scope>
    <source>
        <strain evidence="17">PS312</strain>
    </source>
</reference>
<organism evidence="16 17">
    <name type="scientific">Pristionchus pacificus</name>
    <name type="common">Parasitic nematode worm</name>
    <dbReference type="NCBI Taxonomy" id="54126"/>
    <lineage>
        <taxon>Eukaryota</taxon>
        <taxon>Metazoa</taxon>
        <taxon>Ecdysozoa</taxon>
        <taxon>Nematoda</taxon>
        <taxon>Chromadorea</taxon>
        <taxon>Rhabditida</taxon>
        <taxon>Rhabditina</taxon>
        <taxon>Diplogasteromorpha</taxon>
        <taxon>Diplogasteroidea</taxon>
        <taxon>Neodiplogasteridae</taxon>
        <taxon>Pristionchus</taxon>
    </lineage>
</organism>
<dbReference type="PROSITE" id="PS00154">
    <property type="entry name" value="ATPASE_E1_E2"/>
    <property type="match status" value="1"/>
</dbReference>